<feature type="transmembrane region" description="Helical" evidence="1">
    <location>
        <begin position="117"/>
        <end position="137"/>
    </location>
</feature>
<feature type="transmembrane region" description="Helical" evidence="1">
    <location>
        <begin position="7"/>
        <end position="25"/>
    </location>
</feature>
<feature type="transmembrane region" description="Helical" evidence="1">
    <location>
        <begin position="281"/>
        <end position="305"/>
    </location>
</feature>
<evidence type="ECO:0008006" key="4">
    <source>
        <dbReference type="Google" id="ProtNLM"/>
    </source>
</evidence>
<name>A0A1M7MP74_9BACT</name>
<proteinExistence type="predicted"/>
<protein>
    <recommendedName>
        <fullName evidence="4">4-amino-4-deoxy-L-arabinose transferase</fullName>
    </recommendedName>
</protein>
<reference evidence="2 3" key="1">
    <citation type="submission" date="2016-11" db="EMBL/GenBank/DDBJ databases">
        <authorList>
            <person name="Jaros S."/>
            <person name="Januszkiewicz K."/>
            <person name="Wedrychowicz H."/>
        </authorList>
    </citation>
    <scope>NUCLEOTIDE SEQUENCE [LARGE SCALE GENOMIC DNA]</scope>
    <source>
        <strain evidence="2 3">DSM 27406</strain>
    </source>
</reference>
<keyword evidence="3" id="KW-1185">Reference proteome</keyword>
<feature type="transmembrane region" description="Helical" evidence="1">
    <location>
        <begin position="174"/>
        <end position="201"/>
    </location>
</feature>
<feature type="transmembrane region" description="Helical" evidence="1">
    <location>
        <begin position="62"/>
        <end position="80"/>
    </location>
</feature>
<accession>A0A1M7MP74</accession>
<feature type="transmembrane region" description="Helical" evidence="1">
    <location>
        <begin position="379"/>
        <end position="398"/>
    </location>
</feature>
<dbReference type="AlphaFoldDB" id="A0A1M7MP74"/>
<dbReference type="Proteomes" id="UP000184420">
    <property type="component" value="Unassembled WGS sequence"/>
</dbReference>
<dbReference type="OrthoDB" id="104925at2"/>
<feature type="transmembrane region" description="Helical" evidence="1">
    <location>
        <begin position="208"/>
        <end position="233"/>
    </location>
</feature>
<dbReference type="STRING" id="1419482.SAMN05444266_11416"/>
<evidence type="ECO:0000313" key="3">
    <source>
        <dbReference type="Proteomes" id="UP000184420"/>
    </source>
</evidence>
<evidence type="ECO:0000256" key="1">
    <source>
        <dbReference type="SAM" id="Phobius"/>
    </source>
</evidence>
<organism evidence="2 3">
    <name type="scientific">Chitinophaga jiangningensis</name>
    <dbReference type="NCBI Taxonomy" id="1419482"/>
    <lineage>
        <taxon>Bacteria</taxon>
        <taxon>Pseudomonadati</taxon>
        <taxon>Bacteroidota</taxon>
        <taxon>Chitinophagia</taxon>
        <taxon>Chitinophagales</taxon>
        <taxon>Chitinophagaceae</taxon>
        <taxon>Chitinophaga</taxon>
    </lineage>
</organism>
<gene>
    <name evidence="2" type="ORF">SAMN05444266_11416</name>
</gene>
<feature type="transmembrane region" description="Helical" evidence="1">
    <location>
        <begin position="345"/>
        <end position="367"/>
    </location>
</feature>
<sequence length="550" mass="60202">MKNNKPLYTAWIFLTVLLIFSWYKISRLTGGHFCYSLDDAFIHMAVAKNFALHGVWGITSDAYGSASSSPLFTVVLAAIYRTGINGYMVGFWINVVAAYLLLYSTHRILLNYGMPEIGRVVVLVALIILLPFTVMILTGMEHLLHLWFSLLFVQVVVEMITADKVSVRQMLVAGAYGALMIGARFESLFLLGAAGLLLLFYRKIGTALVVGVIAVLPVVIFAVVSVAYGGYILPNSVLLKSSGGSASSGSIAQALQDIIVYRLMYGNSTVLGLFNADHAKAYSSSISGTSLIRILIILPLLVVLVRVKGAGSLTKQAVNFGIIVSIGCALHLALAAVGWMFRYEAYLVGLAIVSISMLLWCVWPQITSVYQDIGIPQKAVLLLLLFFAGSPLLARALSGYRIQYRACRNIYDQQLQMGRFLQQYYPETSVAANDIGAVSFLSDSRIIDVWGLGNNEVAKSKLTGHYSDAFLGGFLKKEHVKIAVIYKNWYSPELYGKWTSAGDWTIQDNVVCADKIVHFFALDSADAPALRRNLEAFKAELPASVTSAIY</sequence>
<feature type="transmembrane region" description="Helical" evidence="1">
    <location>
        <begin position="87"/>
        <end position="105"/>
    </location>
</feature>
<feature type="transmembrane region" description="Helical" evidence="1">
    <location>
        <begin position="317"/>
        <end position="339"/>
    </location>
</feature>
<evidence type="ECO:0000313" key="2">
    <source>
        <dbReference type="EMBL" id="SHM92723.1"/>
    </source>
</evidence>
<keyword evidence="1" id="KW-0812">Transmembrane</keyword>
<keyword evidence="1" id="KW-1133">Transmembrane helix</keyword>
<keyword evidence="1" id="KW-0472">Membrane</keyword>
<dbReference type="RefSeq" id="WP_073087468.1">
    <property type="nucleotide sequence ID" value="NZ_FRBL01000014.1"/>
</dbReference>
<dbReference type="EMBL" id="FRBL01000014">
    <property type="protein sequence ID" value="SHM92723.1"/>
    <property type="molecule type" value="Genomic_DNA"/>
</dbReference>